<evidence type="ECO:0000313" key="6">
    <source>
        <dbReference type="EMBL" id="SFM89738.1"/>
    </source>
</evidence>
<feature type="domain" description="Methyltransferase type 11" evidence="5">
    <location>
        <begin position="56"/>
        <end position="153"/>
    </location>
</feature>
<dbReference type="AlphaFoldDB" id="A0A1I4ULD1"/>
<dbReference type="GO" id="GO:0008757">
    <property type="term" value="F:S-adenosylmethionine-dependent methyltransferase activity"/>
    <property type="evidence" value="ECO:0007669"/>
    <property type="project" value="InterPro"/>
</dbReference>
<dbReference type="Gene3D" id="3.40.50.150">
    <property type="entry name" value="Vaccinia Virus protein VP39"/>
    <property type="match status" value="1"/>
</dbReference>
<protein>
    <submittedName>
        <fullName evidence="6">Methyltransferase domain-containing protein</fullName>
    </submittedName>
</protein>
<dbReference type="EMBL" id="FOUZ01000004">
    <property type="protein sequence ID" value="SFM89738.1"/>
    <property type="molecule type" value="Genomic_DNA"/>
</dbReference>
<name>A0A1I4ULD1_9FLAO</name>
<evidence type="ECO:0000256" key="2">
    <source>
        <dbReference type="ARBA" id="ARBA00022603"/>
    </source>
</evidence>
<dbReference type="PANTHER" id="PTHR44307:SF2">
    <property type="entry name" value="PHOSPHOETHANOLAMINE METHYLTRANSFERASE ISOFORM X1"/>
    <property type="match status" value="1"/>
</dbReference>
<dbReference type="PANTHER" id="PTHR44307">
    <property type="entry name" value="PHOSPHOETHANOLAMINE METHYLTRANSFERASE"/>
    <property type="match status" value="1"/>
</dbReference>
<evidence type="ECO:0000259" key="5">
    <source>
        <dbReference type="Pfam" id="PF08241"/>
    </source>
</evidence>
<comment type="pathway">
    <text evidence="1">Lipid metabolism.</text>
</comment>
<evidence type="ECO:0000313" key="7">
    <source>
        <dbReference type="Proteomes" id="UP000199149"/>
    </source>
</evidence>
<dbReference type="GO" id="GO:0032259">
    <property type="term" value="P:methylation"/>
    <property type="evidence" value="ECO:0007669"/>
    <property type="project" value="UniProtKB-KW"/>
</dbReference>
<keyword evidence="7" id="KW-1185">Reference proteome</keyword>
<proteinExistence type="predicted"/>
<dbReference type="CDD" id="cd02440">
    <property type="entry name" value="AdoMet_MTases"/>
    <property type="match status" value="1"/>
</dbReference>
<dbReference type="RefSeq" id="WP_092906894.1">
    <property type="nucleotide sequence ID" value="NZ_FOUZ01000004.1"/>
</dbReference>
<evidence type="ECO:0000256" key="1">
    <source>
        <dbReference type="ARBA" id="ARBA00005189"/>
    </source>
</evidence>
<dbReference type="Pfam" id="PF08241">
    <property type="entry name" value="Methyltransf_11"/>
    <property type="match status" value="1"/>
</dbReference>
<evidence type="ECO:0000256" key="4">
    <source>
        <dbReference type="ARBA" id="ARBA00025707"/>
    </source>
</evidence>
<dbReference type="STRING" id="684065.SAMN05421738_1041"/>
<dbReference type="InterPro" id="IPR029063">
    <property type="entry name" value="SAM-dependent_MTases_sf"/>
</dbReference>
<dbReference type="SUPFAM" id="SSF53335">
    <property type="entry name" value="S-adenosyl-L-methionine-dependent methyltransferases"/>
    <property type="match status" value="1"/>
</dbReference>
<dbReference type="InterPro" id="IPR013216">
    <property type="entry name" value="Methyltransf_11"/>
</dbReference>
<dbReference type="OrthoDB" id="9770553at2"/>
<evidence type="ECO:0000256" key="3">
    <source>
        <dbReference type="ARBA" id="ARBA00022679"/>
    </source>
</evidence>
<reference evidence="7" key="1">
    <citation type="submission" date="2016-10" db="EMBL/GenBank/DDBJ databases">
        <authorList>
            <person name="Varghese N."/>
            <person name="Submissions S."/>
        </authorList>
    </citation>
    <scope>NUCLEOTIDE SEQUENCE [LARGE SCALE GENOMIC DNA]</scope>
    <source>
        <strain evidence="7">XJ109</strain>
    </source>
</reference>
<accession>A0A1I4ULD1</accession>
<gene>
    <name evidence="6" type="ORF">SAMN05421738_1041</name>
</gene>
<comment type="pathway">
    <text evidence="4">Phospholipid metabolism.</text>
</comment>
<sequence length="221" mass="25714">MTIKLNDTELQELATQLRHPSGKGGVTIADNMNENNIKMTESSILELNLKQNEQVLELGHGNCGHLDFLLQQATSIRYVGLEISELMQQEAIKLNKKHSNSDVRFELFNGKTIPFYEKRFDKIFTVNTIYFWEDVNAFLREIYRVLKSKGKFTLTFSTKEFMETLPFTRFGFKLYSEKEIVDLLKLANFKIETIRQLNEDTVSKTGESVYRKSIIITSYKE</sequence>
<dbReference type="Proteomes" id="UP000199149">
    <property type="component" value="Unassembled WGS sequence"/>
</dbReference>
<organism evidence="6 7">
    <name type="scientific">Algoriella xinjiangensis</name>
    <dbReference type="NCBI Taxonomy" id="684065"/>
    <lineage>
        <taxon>Bacteria</taxon>
        <taxon>Pseudomonadati</taxon>
        <taxon>Bacteroidota</taxon>
        <taxon>Flavobacteriia</taxon>
        <taxon>Flavobacteriales</taxon>
        <taxon>Weeksellaceae</taxon>
        <taxon>Algoriella</taxon>
    </lineage>
</organism>
<keyword evidence="2 6" id="KW-0489">Methyltransferase</keyword>
<keyword evidence="3 6" id="KW-0808">Transferase</keyword>